<sequence>MPFSTSMRIRLPYFYSLIVINLGENMFARTAILIVFLASGCVAALAADPRCAVTSYNPFFGIPPGYTENQGFKGRFDYPNTASEAVPDFVSTIDFRTDWRGYMNAVLAYVLDGNEDGTEAGVPVAFHIQDNNKRNWYHGLWMDRTASGREFLHGLTAERPTLKDQLKEGVDGGDQTWAVGFYNEIGATTFAKVFKEPCQPDLTDVLFPVGTVSFKLLFSTVSDDKVPYLKNAPTWDADIDRDVAHKTTRVHQEVHLVQVDIAVRDPRAGTSGWVFGTFVYNADVASTDPWRRLTPVGLIWGNDANAEIDQPVKQSVVNTDLKGVTYGWTNRMVMGWRGRLNGPLDNLNSSCLSCHGSAQFPRSFLLGNVPSRAIDPDPKNRTAYGERLRAYFRDIAPGEVFDSPTRFFNDNTDRTLVKAMSLDYSLQIQTGLEHLCQSAALGEKPFDVVDVPAVCVPSSWMSAPLLVNDADQATQRKELEAVDWDALNAPVR</sequence>
<accession>A0A8E2BGI3</accession>
<evidence type="ECO:0008006" key="3">
    <source>
        <dbReference type="Google" id="ProtNLM"/>
    </source>
</evidence>
<proteinExistence type="predicted"/>
<organism evidence="1 2">
    <name type="scientific">Aminobacter carboxidus</name>
    <dbReference type="NCBI Taxonomy" id="376165"/>
    <lineage>
        <taxon>Bacteria</taxon>
        <taxon>Pseudomonadati</taxon>
        <taxon>Pseudomonadota</taxon>
        <taxon>Alphaproteobacteria</taxon>
        <taxon>Hyphomicrobiales</taxon>
        <taxon>Phyllobacteriaceae</taxon>
        <taxon>Aminobacter</taxon>
    </lineage>
</organism>
<evidence type="ECO:0000313" key="1">
    <source>
        <dbReference type="EMBL" id="MBB6469420.1"/>
    </source>
</evidence>
<comment type="caution">
    <text evidence="1">The sequence shown here is derived from an EMBL/GenBank/DDBJ whole genome shotgun (WGS) entry which is preliminary data.</text>
</comment>
<protein>
    <recommendedName>
        <fullName evidence="3">Cytochrome c domain-containing protein</fullName>
    </recommendedName>
</protein>
<dbReference type="RefSeq" id="WP_184772789.1">
    <property type="nucleotide sequence ID" value="NZ_JACHGI010000016.1"/>
</dbReference>
<dbReference type="Proteomes" id="UP000532373">
    <property type="component" value="Unassembled WGS sequence"/>
</dbReference>
<gene>
    <name evidence="1" type="ORF">HNQ96_005310</name>
</gene>
<reference evidence="1 2" key="1">
    <citation type="submission" date="2020-08" db="EMBL/GenBank/DDBJ databases">
        <title>Genomic Encyclopedia of Type Strains, Phase IV (KMG-IV): sequencing the most valuable type-strain genomes for metagenomic binning, comparative biology and taxonomic classification.</title>
        <authorList>
            <person name="Goeker M."/>
        </authorList>
    </citation>
    <scope>NUCLEOTIDE SEQUENCE [LARGE SCALE GENOMIC DNA]</scope>
    <source>
        <strain evidence="1 2">DSM 17454</strain>
    </source>
</reference>
<dbReference type="EMBL" id="JACHGI010000016">
    <property type="protein sequence ID" value="MBB6469420.1"/>
    <property type="molecule type" value="Genomic_DNA"/>
</dbReference>
<name>A0A8E2BGI3_9HYPH</name>
<dbReference type="AlphaFoldDB" id="A0A8E2BGI3"/>
<evidence type="ECO:0000313" key="2">
    <source>
        <dbReference type="Proteomes" id="UP000532373"/>
    </source>
</evidence>